<evidence type="ECO:0000256" key="1">
    <source>
        <dbReference type="SAM" id="SignalP"/>
    </source>
</evidence>
<dbReference type="InterPro" id="IPR010502">
    <property type="entry name" value="Carb-bd_dom_fam9"/>
</dbReference>
<dbReference type="CDD" id="cd09618">
    <property type="entry name" value="CBM9_like_2"/>
    <property type="match status" value="1"/>
</dbReference>
<feature type="domain" description="Carbohydrate-binding" evidence="2">
    <location>
        <begin position="45"/>
        <end position="192"/>
    </location>
</feature>
<feature type="chain" id="PRO_5045373256" evidence="1">
    <location>
        <begin position="21"/>
        <end position="851"/>
    </location>
</feature>
<organism evidence="4 5">
    <name type="scientific">Winogradskyella poriferorum</name>
    <dbReference type="NCBI Taxonomy" id="307627"/>
    <lineage>
        <taxon>Bacteria</taxon>
        <taxon>Pseudomonadati</taxon>
        <taxon>Bacteroidota</taxon>
        <taxon>Flavobacteriia</taxon>
        <taxon>Flavobacteriales</taxon>
        <taxon>Flavobacteriaceae</taxon>
        <taxon>Winogradskyella</taxon>
    </lineage>
</organism>
<accession>A0ABU7W635</accession>
<feature type="domain" description="DUF5916" evidence="3">
    <location>
        <begin position="237"/>
        <end position="825"/>
    </location>
</feature>
<dbReference type="EMBL" id="JAZHOU010000002">
    <property type="protein sequence ID" value="MEF3078970.1"/>
    <property type="molecule type" value="Genomic_DNA"/>
</dbReference>
<evidence type="ECO:0000313" key="4">
    <source>
        <dbReference type="EMBL" id="MEF3078970.1"/>
    </source>
</evidence>
<dbReference type="RefSeq" id="WP_331809743.1">
    <property type="nucleotide sequence ID" value="NZ_JAZHOU010000002.1"/>
</dbReference>
<protein>
    <submittedName>
        <fullName evidence="4">DUF5916 domain-containing protein</fullName>
    </submittedName>
</protein>
<dbReference type="InterPro" id="IPR045670">
    <property type="entry name" value="DUF5916"/>
</dbReference>
<dbReference type="Gene3D" id="2.60.40.1190">
    <property type="match status" value="1"/>
</dbReference>
<name>A0ABU7W635_9FLAO</name>
<feature type="signal peptide" evidence="1">
    <location>
        <begin position="1"/>
        <end position="20"/>
    </location>
</feature>
<dbReference type="Proteomes" id="UP001356704">
    <property type="component" value="Unassembled WGS sequence"/>
</dbReference>
<dbReference type="Pfam" id="PF19313">
    <property type="entry name" value="DUF5916"/>
    <property type="match status" value="1"/>
</dbReference>
<dbReference type="SUPFAM" id="SSF49344">
    <property type="entry name" value="CBD9-like"/>
    <property type="match status" value="1"/>
</dbReference>
<keyword evidence="5" id="KW-1185">Reference proteome</keyword>
<comment type="caution">
    <text evidence="4">The sequence shown here is derived from an EMBL/GenBank/DDBJ whole genome shotgun (WGS) entry which is preliminary data.</text>
</comment>
<proteinExistence type="predicted"/>
<sequence length="851" mass="97810">MNQRSIFILFILVFCSVVHSQEENTVLTKDKKTLNIKRASNKPKIDGVLDDAIWTNADVATDFIQFRPEIGNKLPTAQRTEVKMSYDDDAIYVAAYLYDDPMKIMKQLTTRDNFGQNDFFAVILNPNNDAQNDTEFFVFSSGQQADAIANPTIGEDFSWNAVWQSAVQIVDDGWIVEIEIPYRTLRFPEQEEPTWGLQFHRHFRRDRSQYTWNEFDPTQGNIGLYHGELKGLKNLKPPVRLNLYPFSTGILNSFDGDTDTDLTFGMDVKYGITDNFTLDATLVPDFSQAGFDRVVLNLGPFEQTFSEQRQFFTEGVDLFSKGDLFFSRRVGGRPSGELDLDDNEEADIPEEVKVLNAVKISGRTKKGLGVGVFNAITEKTYATITRSDEIFNENNEVIDTIITKRREVIEPFTNYNILVVDQQFNGNSSVSLINTNVMREGEFRDGNATALVTNLQNKRNTYVINAEAKMSNVNYQNSDSETGFSSFFYMAKTHGNLRYSFDHSFADTKYEINDLGLNFRNNFNNFGADIWYQTFEPKGKLNNYRINAWINYRNLANPGVFTGMNFGGRYFAQTKKLNSYGFNFNVEPGKQYDYFESRDGRPFIFEDIASVGGFYSSNYNKVFAFDIDGGIFKIFEEGRDLFGYNIFLSPRVRPSDKLLMIYSFSLNMSNGSRGYATYQDDQPIFGERNRKRITNTVSANYTFNPFNSVALSFRHYWDTVNYDYELFTLLDNGRLTTDQGYTVDNVDESPNINFSTWNIDLSYSWQFAPGSFLTALYRNQLFNFDTMSQDSYSESLDTLFDQPIQHTISVRLQYFLDFNGIKSIFKKSNKPQSGQANNFLSNRKRRFGVNS</sequence>
<evidence type="ECO:0000259" key="2">
    <source>
        <dbReference type="Pfam" id="PF06452"/>
    </source>
</evidence>
<dbReference type="Pfam" id="PF06452">
    <property type="entry name" value="CBM9_1"/>
    <property type="match status" value="1"/>
</dbReference>
<gene>
    <name evidence="4" type="ORF">V1468_08150</name>
</gene>
<evidence type="ECO:0000313" key="5">
    <source>
        <dbReference type="Proteomes" id="UP001356704"/>
    </source>
</evidence>
<reference evidence="4 5" key="1">
    <citation type="submission" date="2024-02" db="EMBL/GenBank/DDBJ databases">
        <title>Winogradskyella poriferorum JCM 12885.</title>
        <authorList>
            <person name="Zhang D.-F."/>
            <person name="Fu Z.-Y."/>
        </authorList>
    </citation>
    <scope>NUCLEOTIDE SEQUENCE [LARGE SCALE GENOMIC DNA]</scope>
    <source>
        <strain evidence="4 5">JCM 12885</strain>
    </source>
</reference>
<keyword evidence="1" id="KW-0732">Signal</keyword>
<evidence type="ECO:0000259" key="3">
    <source>
        <dbReference type="Pfam" id="PF19313"/>
    </source>
</evidence>